<dbReference type="AlphaFoldDB" id="A0A073B5P8"/>
<dbReference type="GO" id="GO:0008658">
    <property type="term" value="F:penicillin binding"/>
    <property type="evidence" value="ECO:0007669"/>
    <property type="project" value="InterPro"/>
</dbReference>
<keyword evidence="5" id="KW-0732">Signal</keyword>
<evidence type="ECO:0000313" key="10">
    <source>
        <dbReference type="Proteomes" id="UP000031419"/>
    </source>
</evidence>
<dbReference type="Proteomes" id="UP000031419">
    <property type="component" value="Unassembled WGS sequence"/>
</dbReference>
<dbReference type="GO" id="GO:0071972">
    <property type="term" value="F:peptidoglycan L,D-transpeptidase activity"/>
    <property type="evidence" value="ECO:0007669"/>
    <property type="project" value="TreeGrafter"/>
</dbReference>
<dbReference type="eggNOG" id="COG0768">
    <property type="taxonomic scope" value="Bacteria"/>
</dbReference>
<evidence type="ECO:0000259" key="8">
    <source>
        <dbReference type="Pfam" id="PF05223"/>
    </source>
</evidence>
<accession>A0A073B5P8</accession>
<feature type="chain" id="PRO_5038991297" evidence="5">
    <location>
        <begin position="19"/>
        <end position="589"/>
    </location>
</feature>
<dbReference type="SUPFAM" id="SSF56601">
    <property type="entry name" value="beta-lactamase/transpeptidase-like"/>
    <property type="match status" value="1"/>
</dbReference>
<proteinExistence type="inferred from homology"/>
<dbReference type="GO" id="GO:0046677">
    <property type="term" value="P:response to antibiotic"/>
    <property type="evidence" value="ECO:0007669"/>
    <property type="project" value="InterPro"/>
</dbReference>
<dbReference type="Pfam" id="PF03717">
    <property type="entry name" value="PBP_dimer"/>
    <property type="match status" value="1"/>
</dbReference>
<dbReference type="InterPro" id="IPR001460">
    <property type="entry name" value="PCN-bd_Tpept"/>
</dbReference>
<dbReference type="Gene3D" id="3.40.710.10">
    <property type="entry name" value="DD-peptidase/beta-lactamase superfamily"/>
    <property type="match status" value="1"/>
</dbReference>
<dbReference type="PANTHER" id="PTHR30627">
    <property type="entry name" value="PEPTIDOGLYCAN D,D-TRANSPEPTIDASE"/>
    <property type="match status" value="1"/>
</dbReference>
<protein>
    <submittedName>
        <fullName evidence="9">Penicillin-binding protein</fullName>
    </submittedName>
</protein>
<evidence type="ECO:0000256" key="4">
    <source>
        <dbReference type="SAM" id="MobiDB-lite"/>
    </source>
</evidence>
<dbReference type="Gene3D" id="3.90.1310.10">
    <property type="entry name" value="Penicillin-binding protein 2a (Domain 2)"/>
    <property type="match status" value="1"/>
</dbReference>
<feature type="domain" description="NTF2-like N-terminal transpeptidase" evidence="8">
    <location>
        <begin position="24"/>
        <end position="130"/>
    </location>
</feature>
<name>A0A073B5P8_9PSEU</name>
<dbReference type="InterPro" id="IPR007887">
    <property type="entry name" value="MecA_N"/>
</dbReference>
<dbReference type="Pfam" id="PF00905">
    <property type="entry name" value="Transpeptidase"/>
    <property type="match status" value="1"/>
</dbReference>
<feature type="region of interest" description="Disordered" evidence="4">
    <location>
        <begin position="41"/>
        <end position="67"/>
    </location>
</feature>
<dbReference type="Pfam" id="PF05223">
    <property type="entry name" value="MecA_N"/>
    <property type="match status" value="1"/>
</dbReference>
<evidence type="ECO:0000256" key="1">
    <source>
        <dbReference type="ARBA" id="ARBA00004370"/>
    </source>
</evidence>
<feature type="domain" description="Penicillin-binding protein transpeptidase" evidence="6">
    <location>
        <begin position="316"/>
        <end position="573"/>
    </location>
</feature>
<dbReference type="SUPFAM" id="SSF56519">
    <property type="entry name" value="Penicillin binding protein dimerisation domain"/>
    <property type="match status" value="1"/>
</dbReference>
<evidence type="ECO:0000256" key="5">
    <source>
        <dbReference type="SAM" id="SignalP"/>
    </source>
</evidence>
<dbReference type="STRING" id="28042.GU90_17550"/>
<comment type="subcellular location">
    <subcellularLocation>
        <location evidence="1">Membrane</location>
    </subcellularLocation>
</comment>
<reference evidence="9 10" key="1">
    <citation type="submission" date="2014-06" db="EMBL/GenBank/DDBJ databases">
        <title>Saccharopolyspora rectivirgula DSM-43113 Genome sequencing.</title>
        <authorList>
            <person name="Barrera C."/>
            <person name="Millon L."/>
            <person name="Rognon B."/>
            <person name="Zaugg C."/>
            <person name="Monod M."/>
        </authorList>
    </citation>
    <scope>NUCLEOTIDE SEQUENCE [LARGE SCALE GENOMIC DNA]</scope>
    <source>
        <strain evidence="9 10">DSM 43113</strain>
    </source>
</reference>
<evidence type="ECO:0000256" key="2">
    <source>
        <dbReference type="ARBA" id="ARBA00007171"/>
    </source>
</evidence>
<evidence type="ECO:0000256" key="3">
    <source>
        <dbReference type="ARBA" id="ARBA00023136"/>
    </source>
</evidence>
<comment type="caution">
    <text evidence="9">The sequence shown here is derived from an EMBL/GenBank/DDBJ whole genome shotgun (WGS) entry which is preliminary data.</text>
</comment>
<feature type="compositionally biased region" description="Polar residues" evidence="4">
    <location>
        <begin position="46"/>
        <end position="55"/>
    </location>
</feature>
<keyword evidence="10" id="KW-1185">Reference proteome</keyword>
<organism evidence="9 10">
    <name type="scientific">Saccharopolyspora rectivirgula</name>
    <dbReference type="NCBI Taxonomy" id="28042"/>
    <lineage>
        <taxon>Bacteria</taxon>
        <taxon>Bacillati</taxon>
        <taxon>Actinomycetota</taxon>
        <taxon>Actinomycetes</taxon>
        <taxon>Pseudonocardiales</taxon>
        <taxon>Pseudonocardiaceae</taxon>
        <taxon>Saccharopolyspora</taxon>
    </lineage>
</organism>
<dbReference type="InterPro" id="IPR050515">
    <property type="entry name" value="Beta-lactam/transpept"/>
</dbReference>
<feature type="signal peptide" evidence="5">
    <location>
        <begin position="1"/>
        <end position="18"/>
    </location>
</feature>
<evidence type="ECO:0000259" key="7">
    <source>
        <dbReference type="Pfam" id="PF03717"/>
    </source>
</evidence>
<dbReference type="InterPro" id="IPR005311">
    <property type="entry name" value="PBP_dimer"/>
</dbReference>
<keyword evidence="3" id="KW-0472">Membrane</keyword>
<feature type="domain" description="Penicillin-binding protein dimerisation" evidence="7">
    <location>
        <begin position="144"/>
        <end position="254"/>
    </location>
</feature>
<gene>
    <name evidence="9" type="ORF">GU90_17550</name>
</gene>
<evidence type="ECO:0000259" key="6">
    <source>
        <dbReference type="Pfam" id="PF00905"/>
    </source>
</evidence>
<comment type="similarity">
    <text evidence="2">Belongs to the transpeptidase family.</text>
</comment>
<dbReference type="GO" id="GO:0005886">
    <property type="term" value="C:plasma membrane"/>
    <property type="evidence" value="ECO:0007669"/>
    <property type="project" value="TreeGrafter"/>
</dbReference>
<dbReference type="EMBL" id="JNVU01000048">
    <property type="protein sequence ID" value="KEI42944.1"/>
    <property type="molecule type" value="Genomic_DNA"/>
</dbReference>
<sequence length="589" mass="61631">MAVVAAAALLLIPLTACTGRSDTEVVRSFLDALAAGNVAAAAGETDSPQQAQRSLEASHRQLEPESVSTSLLGIRETGGGEQVADYEITWRFGDGQDWRYRSRAPLTDTDDGRKVRWSPAVLHPQLEPGQTLARRQQQPLLSPVLDRDGVPLMSPDQVVSITLDPKQAGDVAAVAGSLADALGEIEPSITQQSILDGVEQNPDSPYSVVSLRRDDYERVKDRIHDLPGVRFPVQDRLLATESGYASQALSGVSQLATEQATERAGWKVVALDRSGAEVRELHATDSQPAPVTETTLSDRVQRAAERAVDPVPQAAMLVAVQPSTGELLAVAQNEPADAQGSLALSGQYPPGSTFKTVTATAVLESGAAGIDTPVECPPTKTFNGRVIPNDEEFDLGTVPLRTAFAHSCNTTFAQLAVDQEPGSLPEAAEKLGLGVDFEMPGAVTITGNVPRSEDTVQRAENGIGQGKVVASPFGMALVAASAANGSMPVPKLIRGSETEADAAPPPLAPEAADQLRAMMREVVTGGTATRLQGAGEVAGKTGTAQYGDGSRAHGWFIGYRDDLAFAVLITDAGSSGPAVDLAGDFLNGL</sequence>
<dbReference type="PANTHER" id="PTHR30627:SF24">
    <property type="entry name" value="PENICILLIN-BINDING PROTEIN 4B"/>
    <property type="match status" value="1"/>
</dbReference>
<dbReference type="GO" id="GO:0071555">
    <property type="term" value="P:cell wall organization"/>
    <property type="evidence" value="ECO:0007669"/>
    <property type="project" value="TreeGrafter"/>
</dbReference>
<dbReference type="InterPro" id="IPR012338">
    <property type="entry name" value="Beta-lactam/transpept-like"/>
</dbReference>
<dbReference type="InterPro" id="IPR036138">
    <property type="entry name" value="PBP_dimer_sf"/>
</dbReference>
<evidence type="ECO:0000313" key="9">
    <source>
        <dbReference type="EMBL" id="KEI42944.1"/>
    </source>
</evidence>